<organism evidence="2 3">
    <name type="scientific">Pichia membranifaciens NRRL Y-2026</name>
    <dbReference type="NCBI Taxonomy" id="763406"/>
    <lineage>
        <taxon>Eukaryota</taxon>
        <taxon>Fungi</taxon>
        <taxon>Dikarya</taxon>
        <taxon>Ascomycota</taxon>
        <taxon>Saccharomycotina</taxon>
        <taxon>Pichiomycetes</taxon>
        <taxon>Pichiales</taxon>
        <taxon>Pichiaceae</taxon>
        <taxon>Pichia</taxon>
    </lineage>
</organism>
<gene>
    <name evidence="2" type="ORF">PICMEDRAFT_15665</name>
</gene>
<dbReference type="RefSeq" id="XP_019018880.1">
    <property type="nucleotide sequence ID" value="XM_019160913.1"/>
</dbReference>
<evidence type="ECO:0000256" key="1">
    <source>
        <dbReference type="SAM" id="MobiDB-lite"/>
    </source>
</evidence>
<dbReference type="EMBL" id="KV454002">
    <property type="protein sequence ID" value="ODQ47767.1"/>
    <property type="molecule type" value="Genomic_DNA"/>
</dbReference>
<reference evidence="2 3" key="1">
    <citation type="journal article" date="2016" name="Proc. Natl. Acad. Sci. U.S.A.">
        <title>Comparative genomics of biotechnologically important yeasts.</title>
        <authorList>
            <person name="Riley R."/>
            <person name="Haridas S."/>
            <person name="Wolfe K.H."/>
            <person name="Lopes M.R."/>
            <person name="Hittinger C.T."/>
            <person name="Goeker M."/>
            <person name="Salamov A.A."/>
            <person name="Wisecaver J.H."/>
            <person name="Long T.M."/>
            <person name="Calvey C.H."/>
            <person name="Aerts A.L."/>
            <person name="Barry K.W."/>
            <person name="Choi C."/>
            <person name="Clum A."/>
            <person name="Coughlan A.Y."/>
            <person name="Deshpande S."/>
            <person name="Douglass A.P."/>
            <person name="Hanson S.J."/>
            <person name="Klenk H.-P."/>
            <person name="LaButti K.M."/>
            <person name="Lapidus A."/>
            <person name="Lindquist E.A."/>
            <person name="Lipzen A.M."/>
            <person name="Meier-Kolthoff J.P."/>
            <person name="Ohm R.A."/>
            <person name="Otillar R.P."/>
            <person name="Pangilinan J.L."/>
            <person name="Peng Y."/>
            <person name="Rokas A."/>
            <person name="Rosa C.A."/>
            <person name="Scheuner C."/>
            <person name="Sibirny A.A."/>
            <person name="Slot J.C."/>
            <person name="Stielow J.B."/>
            <person name="Sun H."/>
            <person name="Kurtzman C.P."/>
            <person name="Blackwell M."/>
            <person name="Grigoriev I.V."/>
            <person name="Jeffries T.W."/>
        </authorList>
    </citation>
    <scope>NUCLEOTIDE SEQUENCE [LARGE SCALE GENOMIC DNA]</scope>
    <source>
        <strain evidence="2 3">NRRL Y-2026</strain>
    </source>
</reference>
<evidence type="ECO:0000313" key="3">
    <source>
        <dbReference type="Proteomes" id="UP000094455"/>
    </source>
</evidence>
<evidence type="ECO:0000313" key="2">
    <source>
        <dbReference type="EMBL" id="ODQ47767.1"/>
    </source>
</evidence>
<feature type="compositionally biased region" description="Basic and acidic residues" evidence="1">
    <location>
        <begin position="25"/>
        <end position="49"/>
    </location>
</feature>
<feature type="non-terminal residue" evidence="2">
    <location>
        <position position="134"/>
    </location>
</feature>
<accession>A0A1E3NNW6</accession>
<proteinExistence type="predicted"/>
<name>A0A1E3NNW6_9ASCO</name>
<sequence length="134" mass="15311">MERFVRRVQDKIVETLTSSVFGETRASKEPDRESEKAEEVSPEQQEERSTGGNVKENNEVCDTENCVVRRNDNDREKLFVDSAEDEVPDANNDSIEDGKCHVKSRSIHGGSSKQKHIFLEADKKLIKMHKVIHN</sequence>
<dbReference type="GeneID" id="30177600"/>
<dbReference type="AlphaFoldDB" id="A0A1E3NNW6"/>
<keyword evidence="3" id="KW-1185">Reference proteome</keyword>
<protein>
    <submittedName>
        <fullName evidence="2">Uncharacterized protein</fullName>
    </submittedName>
</protein>
<feature type="region of interest" description="Disordered" evidence="1">
    <location>
        <begin position="15"/>
        <end position="62"/>
    </location>
</feature>
<dbReference type="Proteomes" id="UP000094455">
    <property type="component" value="Unassembled WGS sequence"/>
</dbReference>